<keyword evidence="5 7" id="KW-0472">Membrane</keyword>
<dbReference type="PANTHER" id="PTHR48063">
    <property type="entry name" value="LRR RECEPTOR-LIKE KINASE"/>
    <property type="match status" value="1"/>
</dbReference>
<sequence>MKSLESLDLSRNKLCGQIPRSLSDLTYLESLDLSYNNLSGRIPSGSQLDTLYANYPYMYSGNVGLCGRPLQRNCPGNNNATKLVDGGSKRSAHVSDSMFFYLGLGSGFVVGLWVVFCTMLFKKTWRIAYFRLFDKVYDKLYVFLVISCAKLARKTPQLIEKLG</sequence>
<dbReference type="EMBL" id="LT934121">
    <property type="protein sequence ID" value="VAI41768.1"/>
    <property type="molecule type" value="Genomic_DNA"/>
</dbReference>
<evidence type="ECO:0000256" key="6">
    <source>
        <dbReference type="ARBA" id="ARBA00023180"/>
    </source>
</evidence>
<evidence type="ECO:0000313" key="9">
    <source>
        <dbReference type="Proteomes" id="UP000324705"/>
    </source>
</evidence>
<dbReference type="PRINTS" id="PR00019">
    <property type="entry name" value="LEURICHRPT"/>
</dbReference>
<name>A0A9R0XSL0_TRITD</name>
<evidence type="ECO:0000256" key="7">
    <source>
        <dbReference type="SAM" id="Phobius"/>
    </source>
</evidence>
<comment type="subcellular location">
    <subcellularLocation>
        <location evidence="1">Membrane</location>
        <topology evidence="1">Single-pass type I membrane protein</topology>
    </subcellularLocation>
</comment>
<dbReference type="PANTHER" id="PTHR48063:SF55">
    <property type="entry name" value="LEUCINE-RICH REPEAT-CONTAINING N-TERMINAL PLANT-TYPE DOMAIN-CONTAINING PROTEIN"/>
    <property type="match status" value="1"/>
</dbReference>
<keyword evidence="2 7" id="KW-0812">Transmembrane</keyword>
<dbReference type="Gene3D" id="3.80.10.10">
    <property type="entry name" value="Ribonuclease Inhibitor"/>
    <property type="match status" value="1"/>
</dbReference>
<protein>
    <submittedName>
        <fullName evidence="8">Uncharacterized protein</fullName>
    </submittedName>
</protein>
<keyword evidence="4 7" id="KW-1133">Transmembrane helix</keyword>
<dbReference type="Gramene" id="TRITD6Av1G005750.1">
    <property type="protein sequence ID" value="TRITD6Av1G005750.1"/>
    <property type="gene ID" value="TRITD6Av1G005750"/>
</dbReference>
<evidence type="ECO:0000256" key="1">
    <source>
        <dbReference type="ARBA" id="ARBA00004479"/>
    </source>
</evidence>
<reference evidence="8 9" key="1">
    <citation type="submission" date="2017-09" db="EMBL/GenBank/DDBJ databases">
        <authorList>
            <consortium name="International Durum Wheat Genome Sequencing Consortium (IDWGSC)"/>
            <person name="Milanesi L."/>
        </authorList>
    </citation>
    <scope>NUCLEOTIDE SEQUENCE [LARGE SCALE GENOMIC DNA]</scope>
    <source>
        <strain evidence="9">cv. Svevo</strain>
    </source>
</reference>
<keyword evidence="6" id="KW-0325">Glycoprotein</keyword>
<dbReference type="InterPro" id="IPR032675">
    <property type="entry name" value="LRR_dom_sf"/>
</dbReference>
<evidence type="ECO:0000256" key="3">
    <source>
        <dbReference type="ARBA" id="ARBA00022729"/>
    </source>
</evidence>
<dbReference type="InterPro" id="IPR046956">
    <property type="entry name" value="RLP23-like"/>
</dbReference>
<evidence type="ECO:0000256" key="5">
    <source>
        <dbReference type="ARBA" id="ARBA00023136"/>
    </source>
</evidence>
<dbReference type="GO" id="GO:0016020">
    <property type="term" value="C:membrane"/>
    <property type="evidence" value="ECO:0007669"/>
    <property type="project" value="UniProtKB-SubCell"/>
</dbReference>
<proteinExistence type="predicted"/>
<accession>A0A9R0XSL0</accession>
<evidence type="ECO:0000256" key="4">
    <source>
        <dbReference type="ARBA" id="ARBA00022989"/>
    </source>
</evidence>
<keyword evidence="3" id="KW-0732">Signal</keyword>
<dbReference type="Pfam" id="PF13855">
    <property type="entry name" value="LRR_8"/>
    <property type="match status" value="1"/>
</dbReference>
<gene>
    <name evidence="8" type="ORF">TRITD_6Av1G005750</name>
</gene>
<evidence type="ECO:0000256" key="2">
    <source>
        <dbReference type="ARBA" id="ARBA00022692"/>
    </source>
</evidence>
<dbReference type="OMA" id="SCPSKHG"/>
<dbReference type="Proteomes" id="UP000324705">
    <property type="component" value="Chromosome 6A"/>
</dbReference>
<keyword evidence="9" id="KW-1185">Reference proteome</keyword>
<organism evidence="8 9">
    <name type="scientific">Triticum turgidum subsp. durum</name>
    <name type="common">Durum wheat</name>
    <name type="synonym">Triticum durum</name>
    <dbReference type="NCBI Taxonomy" id="4567"/>
    <lineage>
        <taxon>Eukaryota</taxon>
        <taxon>Viridiplantae</taxon>
        <taxon>Streptophyta</taxon>
        <taxon>Embryophyta</taxon>
        <taxon>Tracheophyta</taxon>
        <taxon>Spermatophyta</taxon>
        <taxon>Magnoliopsida</taxon>
        <taxon>Liliopsida</taxon>
        <taxon>Poales</taxon>
        <taxon>Poaceae</taxon>
        <taxon>BOP clade</taxon>
        <taxon>Pooideae</taxon>
        <taxon>Triticodae</taxon>
        <taxon>Triticeae</taxon>
        <taxon>Triticinae</taxon>
        <taxon>Triticum</taxon>
    </lineage>
</organism>
<dbReference type="InterPro" id="IPR001611">
    <property type="entry name" value="Leu-rich_rpt"/>
</dbReference>
<evidence type="ECO:0000313" key="8">
    <source>
        <dbReference type="EMBL" id="VAI41768.1"/>
    </source>
</evidence>
<dbReference type="AlphaFoldDB" id="A0A9R0XSL0"/>
<dbReference type="SUPFAM" id="SSF52058">
    <property type="entry name" value="L domain-like"/>
    <property type="match status" value="1"/>
</dbReference>
<dbReference type="PROSITE" id="PS51450">
    <property type="entry name" value="LRR"/>
    <property type="match status" value="1"/>
</dbReference>
<feature type="transmembrane region" description="Helical" evidence="7">
    <location>
        <begin position="98"/>
        <end position="121"/>
    </location>
</feature>